<evidence type="ECO:0000256" key="1">
    <source>
        <dbReference type="ARBA" id="ARBA00004167"/>
    </source>
</evidence>
<dbReference type="Gene3D" id="1.10.510.10">
    <property type="entry name" value="Transferase(Phosphotransferase) domain 1"/>
    <property type="match status" value="1"/>
</dbReference>
<dbReference type="PANTHER" id="PTHR37549:SF1">
    <property type="entry name" value="LIPOPROTEIN LPRI"/>
    <property type="match status" value="1"/>
</dbReference>
<gene>
    <name evidence="8" type="ORF">SIL82_03085</name>
</gene>
<dbReference type="InterPro" id="IPR003646">
    <property type="entry name" value="SH3-like_bac-type"/>
</dbReference>
<protein>
    <submittedName>
        <fullName evidence="8">TonB family protein</fullName>
    </submittedName>
</protein>
<accession>A0ABU4PGA7</accession>
<evidence type="ECO:0000256" key="4">
    <source>
        <dbReference type="ARBA" id="ARBA00023136"/>
    </source>
</evidence>
<dbReference type="InterPro" id="IPR052755">
    <property type="entry name" value="Lysozyme_Inhibitor_LprI"/>
</dbReference>
<feature type="transmembrane region" description="Helical" evidence="5">
    <location>
        <begin position="394"/>
        <end position="420"/>
    </location>
</feature>
<evidence type="ECO:0000256" key="5">
    <source>
        <dbReference type="SAM" id="Phobius"/>
    </source>
</evidence>
<dbReference type="PROSITE" id="PS50011">
    <property type="entry name" value="PROTEIN_KINASE_DOM"/>
    <property type="match status" value="1"/>
</dbReference>
<feature type="transmembrane region" description="Helical" evidence="5">
    <location>
        <begin position="656"/>
        <end position="675"/>
    </location>
</feature>
<organism evidence="8 9">
    <name type="scientific">Sphingomonas echinoides</name>
    <dbReference type="NCBI Taxonomy" id="59803"/>
    <lineage>
        <taxon>Bacteria</taxon>
        <taxon>Pseudomonadati</taxon>
        <taxon>Pseudomonadota</taxon>
        <taxon>Alphaproteobacteria</taxon>
        <taxon>Sphingomonadales</taxon>
        <taxon>Sphingomonadaceae</taxon>
        <taxon>Sphingomonas</taxon>
    </lineage>
</organism>
<keyword evidence="9" id="KW-1185">Reference proteome</keyword>
<evidence type="ECO:0000259" key="6">
    <source>
        <dbReference type="PROSITE" id="PS50011"/>
    </source>
</evidence>
<dbReference type="SUPFAM" id="SSF74653">
    <property type="entry name" value="TolA/TonB C-terminal domain"/>
    <property type="match status" value="1"/>
</dbReference>
<evidence type="ECO:0000259" key="7">
    <source>
        <dbReference type="PROSITE" id="PS52015"/>
    </source>
</evidence>
<comment type="caution">
    <text evidence="8">The sequence shown here is derived from an EMBL/GenBank/DDBJ whole genome shotgun (WGS) entry which is preliminary data.</text>
</comment>
<dbReference type="InterPro" id="IPR037682">
    <property type="entry name" value="TonB_C"/>
</dbReference>
<dbReference type="Gene3D" id="3.30.200.20">
    <property type="entry name" value="Phosphorylase Kinase, domain 1"/>
    <property type="match status" value="1"/>
</dbReference>
<reference evidence="8 9" key="1">
    <citation type="submission" date="2023-11" db="EMBL/GenBank/DDBJ databases">
        <title>MicrobeMod: A computational toolkit for identifying prokaryotic methylation and restriction-modification with nanopore sequencing.</title>
        <authorList>
            <person name="Crits-Christoph A."/>
            <person name="Kang S.C."/>
            <person name="Lee H."/>
            <person name="Ostrov N."/>
        </authorList>
    </citation>
    <scope>NUCLEOTIDE SEQUENCE [LARGE SCALE GENOMIC DNA]</scope>
    <source>
        <strain evidence="8 9">ATCC 14820</strain>
    </source>
</reference>
<sequence length="987" mass="105675">MTVPTLLLEGRPIRLGKRIGKGGEGEVYAVEGRADQALKVYTIGDTGDRAAKVEAMVRAGLAGASKLVSYPSAVVTDSKGRFAGFLMRLVHGHQPIHHLYAPGDRKANFPTADYRFLVHTARNVASALADVHARRCVIGDINHSGILVSDQAMVALIDADSFQVTEGAREFLCTVGVPEYTPPELQGRSLAGLRRTQNHDAFGLAVIVFQLLCMGRHPFVGTYAHGEMPMERAIAEHRFAYSRRRSVGMRPPPGTVRLKDFPPQIAGAFEAAFDPAAGRPTAAQWVALLEELENQLRRCSANELHYYPPGESDCPWCRMEKAVPGLALFMSPLPLGTTKNASPAGGFSLQAAWAAIEAVRLPSVDAPNPVLPPMDLSPSQAALAAASKSRGQRIWNAVLVVIGIAGLAAAPGAWFVWLGLGGYNVYRLLGPASAGGPIRKGSALAKARWNAALADWERRCGGPELRANRKKLGEAKQELEQLPSELQKRLTSYEANRRDFQLRTHLENHRIGAAKIKGIGPGRTAALASWGIESALQISYSRVMAIDGFGPAKAAALIAWRNMVEARFVFEPRPNAADAREKDRINRDAAQRGDQLRTMLARGAHDLHVASLTVQARWKSVDQALVRVHRENVQAQVDDAFVNASLGERVMRASPLASAIGIFVLLGAMIVMANLPKMLIAPAPPSAAPVVSQRETEKFETPRIYRVTSRTGTTVVNVRGAAGSDAAIVDKLNAGTEVRVIGRSKAPNGGSWLVYVRGDGSLGYVFEALLTPIPTKAGTGKTCGTGPWIDRTLCGDASLKALDAQLTEAYRAARGSASTDGKAQILEAQRTWLGRRDVCEGQPDPANCLAEAYRSRIAELSSGAVSVLPSPVPTAPAVDSPDAEQVPRVFLPPRLKGDASSLVTADDYPPSALSSGEAGRVVVQLHISPDGRVDDCRVSLSSGFVDLDAMTCRLLIRRARYSPGQDASGNPVGATATQSVVWNIPSN</sequence>
<dbReference type="Pfam" id="PF07007">
    <property type="entry name" value="LprI"/>
    <property type="match status" value="1"/>
</dbReference>
<evidence type="ECO:0000313" key="8">
    <source>
        <dbReference type="EMBL" id="MDX5983231.1"/>
    </source>
</evidence>
<dbReference type="EMBL" id="JAWXXV010000001">
    <property type="protein sequence ID" value="MDX5983231.1"/>
    <property type="molecule type" value="Genomic_DNA"/>
</dbReference>
<feature type="domain" description="TonB C-terminal" evidence="7">
    <location>
        <begin position="893"/>
        <end position="987"/>
    </location>
</feature>
<dbReference type="InterPro" id="IPR000719">
    <property type="entry name" value="Prot_kinase_dom"/>
</dbReference>
<comment type="subcellular location">
    <subcellularLocation>
        <location evidence="1">Membrane</location>
        <topology evidence="1">Single-pass membrane protein</topology>
    </subcellularLocation>
</comment>
<dbReference type="InterPro" id="IPR006260">
    <property type="entry name" value="TonB/TolA_C"/>
</dbReference>
<dbReference type="InterPro" id="IPR009739">
    <property type="entry name" value="LprI-like_N"/>
</dbReference>
<dbReference type="Pfam" id="PF03544">
    <property type="entry name" value="TonB_C"/>
    <property type="match status" value="1"/>
</dbReference>
<keyword evidence="4 5" id="KW-0472">Membrane</keyword>
<keyword evidence="3 5" id="KW-1133">Transmembrane helix</keyword>
<name>A0ABU4PGA7_9SPHN</name>
<dbReference type="PANTHER" id="PTHR37549">
    <property type="entry name" value="LIPOPROTEIN LPRI"/>
    <property type="match status" value="1"/>
</dbReference>
<dbReference type="Gene3D" id="3.30.1150.10">
    <property type="match status" value="1"/>
</dbReference>
<dbReference type="NCBIfam" id="TIGR01352">
    <property type="entry name" value="tonB_Cterm"/>
    <property type="match status" value="1"/>
</dbReference>
<dbReference type="SUPFAM" id="SSF56112">
    <property type="entry name" value="Protein kinase-like (PK-like)"/>
    <property type="match status" value="1"/>
</dbReference>
<dbReference type="RefSeq" id="WP_010405466.1">
    <property type="nucleotide sequence ID" value="NZ_JAWXXV010000001.1"/>
</dbReference>
<dbReference type="Gene3D" id="2.30.30.40">
    <property type="entry name" value="SH3 Domains"/>
    <property type="match status" value="1"/>
</dbReference>
<feature type="domain" description="Protein kinase" evidence="6">
    <location>
        <begin position="13"/>
        <end position="292"/>
    </location>
</feature>
<evidence type="ECO:0000256" key="2">
    <source>
        <dbReference type="ARBA" id="ARBA00022692"/>
    </source>
</evidence>
<dbReference type="InterPro" id="IPR011009">
    <property type="entry name" value="Kinase-like_dom_sf"/>
</dbReference>
<dbReference type="PROSITE" id="PS52015">
    <property type="entry name" value="TONB_CTD"/>
    <property type="match status" value="1"/>
</dbReference>
<keyword evidence="2 5" id="KW-0812">Transmembrane</keyword>
<proteinExistence type="predicted"/>
<dbReference type="Pfam" id="PF08239">
    <property type="entry name" value="SH3_3"/>
    <property type="match status" value="1"/>
</dbReference>
<dbReference type="Proteomes" id="UP001279660">
    <property type="component" value="Unassembled WGS sequence"/>
</dbReference>
<evidence type="ECO:0000313" key="9">
    <source>
        <dbReference type="Proteomes" id="UP001279660"/>
    </source>
</evidence>
<dbReference type="Pfam" id="PF00069">
    <property type="entry name" value="Pkinase"/>
    <property type="match status" value="1"/>
</dbReference>
<evidence type="ECO:0000256" key="3">
    <source>
        <dbReference type="ARBA" id="ARBA00022989"/>
    </source>
</evidence>